<evidence type="ECO:0000256" key="1">
    <source>
        <dbReference type="ARBA" id="ARBA00004141"/>
    </source>
</evidence>
<name>A0AAU7YQU8_9PHYC</name>
<keyword evidence="3" id="KW-1133">Transmembrane helix</keyword>
<dbReference type="InterPro" id="IPR056309">
    <property type="entry name" value="CGL160/ATPI_dom"/>
</dbReference>
<comment type="subcellular location">
    <subcellularLocation>
        <location evidence="1">Membrane</location>
        <topology evidence="1">Multi-pass membrane protein</topology>
    </subcellularLocation>
</comment>
<evidence type="ECO:0000259" key="5">
    <source>
        <dbReference type="Pfam" id="PF24763"/>
    </source>
</evidence>
<organism evidence="6">
    <name type="scientific">Micromonas commoda virus</name>
    <dbReference type="NCBI Taxonomy" id="3057169"/>
    <lineage>
        <taxon>Viruses</taxon>
        <taxon>Varidnaviria</taxon>
        <taxon>Bamfordvirae</taxon>
        <taxon>Nucleocytoviricota</taxon>
        <taxon>Megaviricetes</taxon>
        <taxon>Algavirales</taxon>
        <taxon>Phycodnaviridae</taxon>
    </lineage>
</organism>
<sequence length="156" mass="17257">MSYILASSKPVIKPVTDYEKLKTKLRNATTGYGTAIVTSYFVTQGAAEGVSATLGVASSLAYLGTLTKYVDELENAPMQTQILIPVATAIFESMWNNAPFSFDFDYGATFVGFLAYKFALTTVLYETVRDMMIKDSSDAYVNREVEYNDLTIDEEL</sequence>
<dbReference type="EMBL" id="PP911589">
    <property type="protein sequence ID" value="XCA47377.1"/>
    <property type="molecule type" value="Genomic_DNA"/>
</dbReference>
<evidence type="ECO:0000256" key="4">
    <source>
        <dbReference type="ARBA" id="ARBA00023136"/>
    </source>
</evidence>
<reference evidence="6" key="1">
    <citation type="submission" date="2024-06" db="EMBL/GenBank/DDBJ databases">
        <title>Evidence of context-dependent and transient costs of resisting viral infection in isolates of the marine microalga Micromonas sp. (class Mamiellophyceae).</title>
        <authorList>
            <person name="Bedi de Silva A."/>
            <person name="Schvarcz C.R."/>
            <person name="Steward G.R."/>
            <person name="Edwards K.F."/>
        </authorList>
    </citation>
    <scope>NUCLEOTIDE SEQUENCE</scope>
    <source>
        <strain evidence="6">McV-KB2</strain>
    </source>
</reference>
<evidence type="ECO:0000313" key="6">
    <source>
        <dbReference type="EMBL" id="XCA47377.1"/>
    </source>
</evidence>
<feature type="domain" description="CGL160/ATPI" evidence="5">
    <location>
        <begin position="16"/>
        <end position="119"/>
    </location>
</feature>
<accession>A0AAU7YQU8</accession>
<dbReference type="PANTHER" id="PTHR34118:SF6">
    <property type="entry name" value="PROTEIN CONSERVED ONLY IN THE GREEN LINEAGE 160, CHLOROPLASTIC"/>
    <property type="match status" value="1"/>
</dbReference>
<keyword evidence="2" id="KW-0812">Transmembrane</keyword>
<dbReference type="PANTHER" id="PTHR34118">
    <property type="entry name" value="NF-KAPPA-B INHIBITOR-LIKE PROTEIN-RELATED"/>
    <property type="match status" value="1"/>
</dbReference>
<protein>
    <recommendedName>
        <fullName evidence="5">CGL160/ATPI domain-containing protein</fullName>
    </recommendedName>
</protein>
<evidence type="ECO:0000256" key="2">
    <source>
        <dbReference type="ARBA" id="ARBA00022692"/>
    </source>
</evidence>
<evidence type="ECO:0000256" key="3">
    <source>
        <dbReference type="ARBA" id="ARBA00022989"/>
    </source>
</evidence>
<dbReference type="GO" id="GO:0016020">
    <property type="term" value="C:membrane"/>
    <property type="evidence" value="ECO:0007669"/>
    <property type="project" value="UniProtKB-SubCell"/>
</dbReference>
<dbReference type="Pfam" id="PF24763">
    <property type="entry name" value="CGL160_C"/>
    <property type="match status" value="1"/>
</dbReference>
<keyword evidence="4" id="KW-0472">Membrane</keyword>
<proteinExistence type="predicted"/>